<feature type="DNA-binding region" description="H-T-H motif" evidence="4">
    <location>
        <begin position="46"/>
        <end position="65"/>
    </location>
</feature>
<reference evidence="6 7" key="1">
    <citation type="submission" date="2020-06" db="EMBL/GenBank/DDBJ databases">
        <title>Actinomadura xiongansis sp. nov., isolated from soil of Baiyangdian.</title>
        <authorList>
            <person name="Zhang X."/>
        </authorList>
    </citation>
    <scope>NUCLEOTIDE SEQUENCE [LARGE SCALE GENOMIC DNA]</scope>
    <source>
        <strain evidence="6 7">HBUM206468</strain>
    </source>
</reference>
<dbReference type="EMBL" id="JABVEC010000022">
    <property type="protein sequence ID" value="MBC6468950.1"/>
    <property type="molecule type" value="Genomic_DNA"/>
</dbReference>
<dbReference type="InterPro" id="IPR041347">
    <property type="entry name" value="MftR_C"/>
</dbReference>
<dbReference type="PANTHER" id="PTHR30055">
    <property type="entry name" value="HTH-TYPE TRANSCRIPTIONAL REGULATOR RUTR"/>
    <property type="match status" value="1"/>
</dbReference>
<evidence type="ECO:0000256" key="4">
    <source>
        <dbReference type="PROSITE-ProRule" id="PRU00335"/>
    </source>
</evidence>
<dbReference type="Pfam" id="PF17754">
    <property type="entry name" value="TetR_C_14"/>
    <property type="match status" value="1"/>
</dbReference>
<proteinExistence type="predicted"/>
<evidence type="ECO:0000259" key="5">
    <source>
        <dbReference type="PROSITE" id="PS50977"/>
    </source>
</evidence>
<organism evidence="6 7">
    <name type="scientific">Actinomadura alba</name>
    <dbReference type="NCBI Taxonomy" id="406431"/>
    <lineage>
        <taxon>Bacteria</taxon>
        <taxon>Bacillati</taxon>
        <taxon>Actinomycetota</taxon>
        <taxon>Actinomycetes</taxon>
        <taxon>Streptosporangiales</taxon>
        <taxon>Thermomonosporaceae</taxon>
        <taxon>Actinomadura</taxon>
    </lineage>
</organism>
<dbReference type="InterPro" id="IPR050109">
    <property type="entry name" value="HTH-type_TetR-like_transc_reg"/>
</dbReference>
<evidence type="ECO:0000256" key="1">
    <source>
        <dbReference type="ARBA" id="ARBA00023015"/>
    </source>
</evidence>
<evidence type="ECO:0000256" key="3">
    <source>
        <dbReference type="ARBA" id="ARBA00023163"/>
    </source>
</evidence>
<dbReference type="PROSITE" id="PS50977">
    <property type="entry name" value="HTH_TETR_2"/>
    <property type="match status" value="1"/>
</dbReference>
<dbReference type="Gene3D" id="1.10.10.60">
    <property type="entry name" value="Homeodomain-like"/>
    <property type="match status" value="1"/>
</dbReference>
<accession>A0ABR7LVR9</accession>
<sequence>MTTDIGDQLGEAGRSGLRARKKLATREALSRAALRLALERGLQNVRVDDIAAEAGVSPRTYNNYFSSREEAICFLSVQRAQRIGAALRARPPEEPLAEAIGHAMAEEYAGRSEPDKVTMRMFISEPALRGEYLKGLTAVEGPLAEAIAARTGTDPERDLFPRVLAAAVTSAARTATRHYLRTETTAPFAAVVRDAIELIAPAARAHEGRRA</sequence>
<feature type="domain" description="HTH tetR-type" evidence="5">
    <location>
        <begin position="23"/>
        <end position="83"/>
    </location>
</feature>
<evidence type="ECO:0000313" key="6">
    <source>
        <dbReference type="EMBL" id="MBC6468950.1"/>
    </source>
</evidence>
<comment type="caution">
    <text evidence="6">The sequence shown here is derived from an EMBL/GenBank/DDBJ whole genome shotgun (WGS) entry which is preliminary data.</text>
</comment>
<dbReference type="InterPro" id="IPR001647">
    <property type="entry name" value="HTH_TetR"/>
</dbReference>
<gene>
    <name evidence="6" type="ORF">HKK74_26155</name>
</gene>
<keyword evidence="1" id="KW-0805">Transcription regulation</keyword>
<name>A0ABR7LVR9_9ACTN</name>
<keyword evidence="2 4" id="KW-0238">DNA-binding</keyword>
<dbReference type="InterPro" id="IPR009057">
    <property type="entry name" value="Homeodomain-like_sf"/>
</dbReference>
<dbReference type="PANTHER" id="PTHR30055:SF238">
    <property type="entry name" value="MYCOFACTOCIN BIOSYNTHESIS TRANSCRIPTIONAL REGULATOR MFTR-RELATED"/>
    <property type="match status" value="1"/>
</dbReference>
<keyword evidence="7" id="KW-1185">Reference proteome</keyword>
<dbReference type="RefSeq" id="WP_187245989.1">
    <property type="nucleotide sequence ID" value="NZ_BAAAOK010000001.1"/>
</dbReference>
<dbReference type="Proteomes" id="UP000805614">
    <property type="component" value="Unassembled WGS sequence"/>
</dbReference>
<protein>
    <submittedName>
        <fullName evidence="6">TetR family transcriptional regulator</fullName>
    </submittedName>
</protein>
<dbReference type="SUPFAM" id="SSF46689">
    <property type="entry name" value="Homeodomain-like"/>
    <property type="match status" value="1"/>
</dbReference>
<evidence type="ECO:0000313" key="7">
    <source>
        <dbReference type="Proteomes" id="UP000805614"/>
    </source>
</evidence>
<dbReference type="Gene3D" id="1.10.357.10">
    <property type="entry name" value="Tetracycline Repressor, domain 2"/>
    <property type="match status" value="1"/>
</dbReference>
<keyword evidence="3" id="KW-0804">Transcription</keyword>
<dbReference type="Pfam" id="PF00440">
    <property type="entry name" value="TetR_N"/>
    <property type="match status" value="1"/>
</dbReference>
<evidence type="ECO:0000256" key="2">
    <source>
        <dbReference type="ARBA" id="ARBA00023125"/>
    </source>
</evidence>